<keyword evidence="6" id="KW-0408">Iron</keyword>
<keyword evidence="17" id="KW-1185">Reference proteome</keyword>
<dbReference type="Pfam" id="PF07715">
    <property type="entry name" value="Plug"/>
    <property type="match status" value="1"/>
</dbReference>
<dbReference type="Proteomes" id="UP001203410">
    <property type="component" value="Unassembled WGS sequence"/>
</dbReference>
<accession>A0ABT0RWY1</accession>
<dbReference type="InterPro" id="IPR000531">
    <property type="entry name" value="Beta-barrel_TonB"/>
</dbReference>
<evidence type="ECO:0000256" key="3">
    <source>
        <dbReference type="ARBA" id="ARBA00022452"/>
    </source>
</evidence>
<evidence type="ECO:0000313" key="16">
    <source>
        <dbReference type="EMBL" id="MCL6699529.1"/>
    </source>
</evidence>
<feature type="domain" description="TonB-dependent receptor plug" evidence="15">
    <location>
        <begin position="54"/>
        <end position="165"/>
    </location>
</feature>
<keyword evidence="16" id="KW-0675">Receptor</keyword>
<dbReference type="Gene3D" id="2.40.170.20">
    <property type="entry name" value="TonB-dependent receptor, beta-barrel domain"/>
    <property type="match status" value="1"/>
</dbReference>
<organism evidence="16 17">
    <name type="scientific">Sphingomonas caseinilyticus</name>
    <dbReference type="NCBI Taxonomy" id="2908205"/>
    <lineage>
        <taxon>Bacteria</taxon>
        <taxon>Pseudomonadati</taxon>
        <taxon>Pseudomonadota</taxon>
        <taxon>Alphaproteobacteria</taxon>
        <taxon>Sphingomonadales</taxon>
        <taxon>Sphingomonadaceae</taxon>
        <taxon>Sphingomonas</taxon>
    </lineage>
</organism>
<evidence type="ECO:0000256" key="6">
    <source>
        <dbReference type="ARBA" id="ARBA00023004"/>
    </source>
</evidence>
<dbReference type="RefSeq" id="WP_249904986.1">
    <property type="nucleotide sequence ID" value="NZ_JAMGBA010000003.1"/>
</dbReference>
<sequence>MQKPTVSSVARFMGRSIFLGSMAASAAFAQDAPATAEVENADIVVTATKRAEPVRDISASVTAFDEASLENIGARSFVDYLTRTPGVVFNQTVPGNSTAIIRGVATTTGIAQAQGTTGYFINDVPMTEPFYSGGIPDLDTFDVDNVAVLRGPQGTLFGSASLGGAINYQARRPDLNSVDVHVRGTLETVAHGDEGYSANAMVNVPIVNDALAVRGVLSHRSIAGFVDNIGTDDDNSNRTTINGGRVQVTMKPADGTDLNYLFLRQVEKTRDAGGVEPELGTFEKSTLIAEPFRYETNIHNLRLDQDLGFATLIATATHRKKEFSGTQDFSTFAGGALLDFAPIAFLEPGKIKGDSFEVRLASPVGERFEYIVGLFHDRTSEKISNVLDAPAAAGVFGSSVLLEALVDIDAKESAVFGEGSFRVSDAFKITAGGRLFHTELDSTTTTGAGPFTGPVTTVEEGGSSETGFSPKLALTWTPNDDVMVYGLVSKGFRFGGPNIANDPVFEIPSQFDSDSLWNYELGTRLTLADGKLLLDGTIYWVNWSDIQVTQRSPSGFTYTANAGKARNRGFEAGLTWRPIRDLTVQSSVTYLDGELRRDFVTGAVVIPEGTTLPGASKWQTATSISYNARQAKYAPLLSLSHRYVSKAPGELTPSPQTQGGYNLFDARAGATLGHFEATLFLENIGDVRGISQATLGLVRGPIDYYVRPRTFGLTLDYRL</sequence>
<dbReference type="EMBL" id="JAMGBA010000003">
    <property type="protein sequence ID" value="MCL6699529.1"/>
    <property type="molecule type" value="Genomic_DNA"/>
</dbReference>
<feature type="domain" description="TonB-dependent receptor-like beta-barrel" evidence="14">
    <location>
        <begin position="248"/>
        <end position="683"/>
    </location>
</feature>
<keyword evidence="13" id="KW-0732">Signal</keyword>
<keyword evidence="5 11" id="KW-0812">Transmembrane</keyword>
<comment type="similarity">
    <text evidence="11 12">Belongs to the TonB-dependent receptor family.</text>
</comment>
<evidence type="ECO:0000259" key="14">
    <source>
        <dbReference type="Pfam" id="PF00593"/>
    </source>
</evidence>
<dbReference type="PANTHER" id="PTHR32552:SF81">
    <property type="entry name" value="TONB-DEPENDENT OUTER MEMBRANE RECEPTOR"/>
    <property type="match status" value="1"/>
</dbReference>
<dbReference type="Pfam" id="PF00593">
    <property type="entry name" value="TonB_dep_Rec_b-barrel"/>
    <property type="match status" value="1"/>
</dbReference>
<keyword evidence="9 11" id="KW-0472">Membrane</keyword>
<gene>
    <name evidence="16" type="ORF">LZ496_12130</name>
</gene>
<evidence type="ECO:0000256" key="9">
    <source>
        <dbReference type="ARBA" id="ARBA00023136"/>
    </source>
</evidence>
<evidence type="ECO:0000256" key="5">
    <source>
        <dbReference type="ARBA" id="ARBA00022692"/>
    </source>
</evidence>
<reference evidence="16 17" key="1">
    <citation type="submission" date="2022-05" db="EMBL/GenBank/DDBJ databases">
        <authorList>
            <person name="Jo J.-H."/>
            <person name="Im W.-T."/>
        </authorList>
    </citation>
    <scope>NUCLEOTIDE SEQUENCE [LARGE SCALE GENOMIC DNA]</scope>
    <source>
        <strain evidence="16 17">NSE70-1</strain>
    </source>
</reference>
<evidence type="ECO:0000256" key="13">
    <source>
        <dbReference type="SAM" id="SignalP"/>
    </source>
</evidence>
<evidence type="ECO:0000256" key="1">
    <source>
        <dbReference type="ARBA" id="ARBA00004571"/>
    </source>
</evidence>
<evidence type="ECO:0000256" key="8">
    <source>
        <dbReference type="ARBA" id="ARBA00023077"/>
    </source>
</evidence>
<protein>
    <submittedName>
        <fullName evidence="16">TonB-dependent receptor</fullName>
    </submittedName>
</protein>
<evidence type="ECO:0000256" key="2">
    <source>
        <dbReference type="ARBA" id="ARBA00022448"/>
    </source>
</evidence>
<dbReference type="InterPro" id="IPR012910">
    <property type="entry name" value="Plug_dom"/>
</dbReference>
<dbReference type="InterPro" id="IPR036942">
    <property type="entry name" value="Beta-barrel_TonB_sf"/>
</dbReference>
<keyword evidence="4" id="KW-0410">Iron transport</keyword>
<feature type="chain" id="PRO_5045759257" evidence="13">
    <location>
        <begin position="30"/>
        <end position="719"/>
    </location>
</feature>
<evidence type="ECO:0000256" key="10">
    <source>
        <dbReference type="ARBA" id="ARBA00023237"/>
    </source>
</evidence>
<evidence type="ECO:0000256" key="11">
    <source>
        <dbReference type="PROSITE-ProRule" id="PRU01360"/>
    </source>
</evidence>
<evidence type="ECO:0000256" key="4">
    <source>
        <dbReference type="ARBA" id="ARBA00022496"/>
    </source>
</evidence>
<dbReference type="InterPro" id="IPR039426">
    <property type="entry name" value="TonB-dep_rcpt-like"/>
</dbReference>
<evidence type="ECO:0000313" key="17">
    <source>
        <dbReference type="Proteomes" id="UP001203410"/>
    </source>
</evidence>
<keyword evidence="8 12" id="KW-0798">TonB box</keyword>
<evidence type="ECO:0000259" key="15">
    <source>
        <dbReference type="Pfam" id="PF07715"/>
    </source>
</evidence>
<comment type="subcellular location">
    <subcellularLocation>
        <location evidence="1 11">Cell outer membrane</location>
        <topology evidence="1 11">Multi-pass membrane protein</topology>
    </subcellularLocation>
</comment>
<dbReference type="SUPFAM" id="SSF56935">
    <property type="entry name" value="Porins"/>
    <property type="match status" value="1"/>
</dbReference>
<dbReference type="PANTHER" id="PTHR32552">
    <property type="entry name" value="FERRICHROME IRON RECEPTOR-RELATED"/>
    <property type="match status" value="1"/>
</dbReference>
<comment type="caution">
    <text evidence="16">The sequence shown here is derived from an EMBL/GenBank/DDBJ whole genome shotgun (WGS) entry which is preliminary data.</text>
</comment>
<name>A0ABT0RWY1_9SPHN</name>
<evidence type="ECO:0000256" key="12">
    <source>
        <dbReference type="RuleBase" id="RU003357"/>
    </source>
</evidence>
<evidence type="ECO:0000256" key="7">
    <source>
        <dbReference type="ARBA" id="ARBA00023065"/>
    </source>
</evidence>
<keyword evidence="7" id="KW-0406">Ion transport</keyword>
<dbReference type="PROSITE" id="PS52016">
    <property type="entry name" value="TONB_DEPENDENT_REC_3"/>
    <property type="match status" value="1"/>
</dbReference>
<feature type="signal peptide" evidence="13">
    <location>
        <begin position="1"/>
        <end position="29"/>
    </location>
</feature>
<keyword evidence="10 11" id="KW-0998">Cell outer membrane</keyword>
<keyword evidence="3 11" id="KW-1134">Transmembrane beta strand</keyword>
<proteinExistence type="inferred from homology"/>
<keyword evidence="2 11" id="KW-0813">Transport</keyword>